<dbReference type="Proteomes" id="UP000593915">
    <property type="component" value="Chromosome"/>
</dbReference>
<reference evidence="2 3" key="1">
    <citation type="submission" date="2020-09" db="EMBL/GenBank/DDBJ databases">
        <title>Characterization of Treponema spp. from bovine digital dermatitis in Korea.</title>
        <authorList>
            <person name="Espiritu H.M."/>
            <person name="Cho Y.I."/>
            <person name="Mamuad L."/>
        </authorList>
    </citation>
    <scope>NUCLEOTIDE SEQUENCE [LARGE SCALE GENOMIC DNA]</scope>
    <source>
        <strain evidence="2 3">KS1</strain>
    </source>
</reference>
<organism evidence="2 3">
    <name type="scientific">Treponema pedis</name>
    <dbReference type="NCBI Taxonomy" id="409322"/>
    <lineage>
        <taxon>Bacteria</taxon>
        <taxon>Pseudomonadati</taxon>
        <taxon>Spirochaetota</taxon>
        <taxon>Spirochaetia</taxon>
        <taxon>Spirochaetales</taxon>
        <taxon>Treponemataceae</taxon>
        <taxon>Treponema</taxon>
    </lineage>
</organism>
<sequence length="218" mass="24626">MKKQHSIFSYKAGNSLIHKLPAWIKILTVPVLNILIFFLPVYVSVCFIIIQFTAASLLRFTLSEQIRDVKVVLYYAALLYITEFIGAFFSKGAATAIKTVFSDTHTLLMLIKLFCILQSSSIIFKTTTSLEIREGIGIIETALRKYLPISKKNNFTGLLSLFICFIPEISAIWEKIKYAWYARQGKQSVKMYTVLLPVLFSAGIKKAYNSAKAVAARM</sequence>
<keyword evidence="1" id="KW-0812">Transmembrane</keyword>
<dbReference type="EMBL" id="CP061839">
    <property type="protein sequence ID" value="QOW61426.1"/>
    <property type="molecule type" value="Genomic_DNA"/>
</dbReference>
<evidence type="ECO:0000256" key="1">
    <source>
        <dbReference type="SAM" id="Phobius"/>
    </source>
</evidence>
<protein>
    <recommendedName>
        <fullName evidence="4">Cobalt transporter</fullName>
    </recommendedName>
</protein>
<keyword evidence="1" id="KW-1133">Transmembrane helix</keyword>
<feature type="transmembrane region" description="Helical" evidence="1">
    <location>
        <begin position="26"/>
        <end position="52"/>
    </location>
</feature>
<name>A0A7S7AXQ6_9SPIR</name>
<dbReference type="AlphaFoldDB" id="A0A7S7AXQ6"/>
<evidence type="ECO:0008006" key="4">
    <source>
        <dbReference type="Google" id="ProtNLM"/>
    </source>
</evidence>
<accession>A0A7S7AXQ6</accession>
<evidence type="ECO:0000313" key="3">
    <source>
        <dbReference type="Proteomes" id="UP000593915"/>
    </source>
</evidence>
<feature type="transmembrane region" description="Helical" evidence="1">
    <location>
        <begin position="72"/>
        <end position="94"/>
    </location>
</feature>
<keyword evidence="1" id="KW-0472">Membrane</keyword>
<dbReference type="RefSeq" id="WP_194076918.1">
    <property type="nucleotide sequence ID" value="NZ_CP061839.1"/>
</dbReference>
<gene>
    <name evidence="2" type="ORF">IFE08_03290</name>
</gene>
<proteinExistence type="predicted"/>
<feature type="transmembrane region" description="Helical" evidence="1">
    <location>
        <begin position="106"/>
        <end position="124"/>
    </location>
</feature>
<evidence type="ECO:0000313" key="2">
    <source>
        <dbReference type="EMBL" id="QOW61426.1"/>
    </source>
</evidence>